<name>A0A953IF73_SYMTR</name>
<keyword evidence="1" id="KW-0808">Transferase</keyword>
<accession>A0A953IF73</accession>
<organism evidence="1 2">
    <name type="scientific">Symbiobacterium thermophilum</name>
    <dbReference type="NCBI Taxonomy" id="2734"/>
    <lineage>
        <taxon>Bacteria</taxon>
        <taxon>Bacillati</taxon>
        <taxon>Bacillota</taxon>
        <taxon>Clostridia</taxon>
        <taxon>Eubacteriales</taxon>
        <taxon>Symbiobacteriaceae</taxon>
        <taxon>Symbiobacterium</taxon>
    </lineage>
</organism>
<feature type="non-terminal residue" evidence="1">
    <location>
        <position position="1"/>
    </location>
</feature>
<evidence type="ECO:0000313" key="1">
    <source>
        <dbReference type="EMBL" id="MBY6277375.1"/>
    </source>
</evidence>
<dbReference type="GO" id="GO:0016301">
    <property type="term" value="F:kinase activity"/>
    <property type="evidence" value="ECO:0007669"/>
    <property type="project" value="UniProtKB-KW"/>
</dbReference>
<reference evidence="1" key="1">
    <citation type="submission" date="2017-11" db="EMBL/GenBank/DDBJ databases">
        <title>Three new genomes from thermophilic consortium.</title>
        <authorList>
            <person name="Quaggio R."/>
            <person name="Amgarten D."/>
            <person name="Setubal J.C."/>
        </authorList>
    </citation>
    <scope>NUCLEOTIDE SEQUENCE</scope>
    <source>
        <strain evidence="1">ZCTH01-B2</strain>
    </source>
</reference>
<keyword evidence="1" id="KW-0418">Kinase</keyword>
<evidence type="ECO:0000313" key="2">
    <source>
        <dbReference type="Proteomes" id="UP000732377"/>
    </source>
</evidence>
<protein>
    <submittedName>
        <fullName evidence="1">Dihydroxyacetone kinase</fullName>
    </submittedName>
</protein>
<sequence length="44" mass="4612">AGAPLAERVDTAAVEAGLGKSLDEAVRACEQVKQMAKAVRSERE</sequence>
<proteinExistence type="predicted"/>
<comment type="caution">
    <text evidence="1">The sequence shown here is derived from an EMBL/GenBank/DDBJ whole genome shotgun (WGS) entry which is preliminary data.</text>
</comment>
<dbReference type="Proteomes" id="UP000732377">
    <property type="component" value="Unassembled WGS sequence"/>
</dbReference>
<gene>
    <name evidence="1" type="ORF">CWE10_14405</name>
</gene>
<dbReference type="AlphaFoldDB" id="A0A953IF73"/>
<dbReference type="EMBL" id="PIUK01000171">
    <property type="protein sequence ID" value="MBY6277375.1"/>
    <property type="molecule type" value="Genomic_DNA"/>
</dbReference>